<sequence length="277" mass="31166">MRSKFDILKITLALTIGVIIAWPIPTTVQSGKGKRNEIAARTINVSKNYVSFSKGTQVGRLSRHLKVVSFGDSITKGKTADVNGNPIVGVSYVRYVFQYEKVFTDLGVSGSGVLPIPAGNNIIYQNLGYQISKHPNLIKSANIITIAYGTNEYRYLSGKLQKQAVKVLDQDLTHIQALNPNARLIAMLPLERWVTKKHIPALKTHYRISKHHGYSLNTISNNYRQVYQKHGVEILDWNALTNKILVRYNQTIDGTHPTQQTYNKLGIYFGRWLTGLE</sequence>
<accession>A0ABT0VJZ7</accession>
<dbReference type="InterPro" id="IPR013830">
    <property type="entry name" value="SGNH_hydro"/>
</dbReference>
<gene>
    <name evidence="2" type="ORF">KAK10_05975</name>
</gene>
<dbReference type="GO" id="GO:0016787">
    <property type="term" value="F:hydrolase activity"/>
    <property type="evidence" value="ECO:0007669"/>
    <property type="project" value="UniProtKB-KW"/>
</dbReference>
<name>A0ABT0VJZ7_9LACO</name>
<evidence type="ECO:0000313" key="3">
    <source>
        <dbReference type="Proteomes" id="UP001057481"/>
    </source>
</evidence>
<reference evidence="2" key="1">
    <citation type="submission" date="2021-04" db="EMBL/GenBank/DDBJ databases">
        <title>Taxonomic assessment of Weissella genus.</title>
        <authorList>
            <person name="Fanelli F."/>
            <person name="Chieffi D."/>
            <person name="Dell'Aquila A."/>
            <person name="Gyu-Sung C."/>
            <person name="Franz C.M.A.P."/>
            <person name="Fusco V."/>
        </authorList>
    </citation>
    <scope>NUCLEOTIDE SEQUENCE</scope>
    <source>
        <strain evidence="2">LMG 25373</strain>
    </source>
</reference>
<dbReference type="CDD" id="cd00229">
    <property type="entry name" value="SGNH_hydrolase"/>
    <property type="match status" value="1"/>
</dbReference>
<dbReference type="Pfam" id="PF13472">
    <property type="entry name" value="Lipase_GDSL_2"/>
    <property type="match status" value="1"/>
</dbReference>
<dbReference type="RefSeq" id="WP_205143587.1">
    <property type="nucleotide sequence ID" value="NZ_JAFBDN010000007.1"/>
</dbReference>
<dbReference type="PANTHER" id="PTHR30383">
    <property type="entry name" value="THIOESTERASE 1/PROTEASE 1/LYSOPHOSPHOLIPASE L1"/>
    <property type="match status" value="1"/>
</dbReference>
<dbReference type="SUPFAM" id="SSF52266">
    <property type="entry name" value="SGNH hydrolase"/>
    <property type="match status" value="1"/>
</dbReference>
<dbReference type="Gene3D" id="3.40.50.1110">
    <property type="entry name" value="SGNH hydrolase"/>
    <property type="match status" value="1"/>
</dbReference>
<evidence type="ECO:0000259" key="1">
    <source>
        <dbReference type="Pfam" id="PF13472"/>
    </source>
</evidence>
<feature type="domain" description="SGNH hydrolase-type esterase" evidence="1">
    <location>
        <begin position="70"/>
        <end position="262"/>
    </location>
</feature>
<dbReference type="EMBL" id="JAGMVS010000064">
    <property type="protein sequence ID" value="MCM2437453.1"/>
    <property type="molecule type" value="Genomic_DNA"/>
</dbReference>
<proteinExistence type="predicted"/>
<dbReference type="InterPro" id="IPR051532">
    <property type="entry name" value="Ester_Hydrolysis_Enzymes"/>
</dbReference>
<dbReference type="InterPro" id="IPR036514">
    <property type="entry name" value="SGNH_hydro_sf"/>
</dbReference>
<comment type="caution">
    <text evidence="2">The sequence shown here is derived from an EMBL/GenBank/DDBJ whole genome shotgun (WGS) entry which is preliminary data.</text>
</comment>
<keyword evidence="2" id="KW-0378">Hydrolase</keyword>
<keyword evidence="3" id="KW-1185">Reference proteome</keyword>
<organism evidence="2 3">
    <name type="scientific">Periweissella beninensis</name>
    <dbReference type="NCBI Taxonomy" id="504936"/>
    <lineage>
        <taxon>Bacteria</taxon>
        <taxon>Bacillati</taxon>
        <taxon>Bacillota</taxon>
        <taxon>Bacilli</taxon>
        <taxon>Lactobacillales</taxon>
        <taxon>Lactobacillaceae</taxon>
        <taxon>Periweissella</taxon>
    </lineage>
</organism>
<protein>
    <submittedName>
        <fullName evidence="2">SGNH/GDSL hydrolase family protein</fullName>
    </submittedName>
</protein>
<evidence type="ECO:0000313" key="2">
    <source>
        <dbReference type="EMBL" id="MCM2437453.1"/>
    </source>
</evidence>
<dbReference type="Proteomes" id="UP001057481">
    <property type="component" value="Unassembled WGS sequence"/>
</dbReference>